<organism evidence="2 3">
    <name type="scientific">Penicillium hordei</name>
    <dbReference type="NCBI Taxonomy" id="40994"/>
    <lineage>
        <taxon>Eukaryota</taxon>
        <taxon>Fungi</taxon>
        <taxon>Dikarya</taxon>
        <taxon>Ascomycota</taxon>
        <taxon>Pezizomycotina</taxon>
        <taxon>Eurotiomycetes</taxon>
        <taxon>Eurotiomycetidae</taxon>
        <taxon>Eurotiales</taxon>
        <taxon>Aspergillaceae</taxon>
        <taxon>Penicillium</taxon>
    </lineage>
</organism>
<keyword evidence="1" id="KW-0472">Membrane</keyword>
<proteinExistence type="predicted"/>
<gene>
    <name evidence="2" type="ORF">N7537_007216</name>
</gene>
<evidence type="ECO:0000313" key="2">
    <source>
        <dbReference type="EMBL" id="KAJ5604260.1"/>
    </source>
</evidence>
<dbReference type="GeneID" id="81588515"/>
<dbReference type="EMBL" id="JAQJAE010000003">
    <property type="protein sequence ID" value="KAJ5604260.1"/>
    <property type="molecule type" value="Genomic_DNA"/>
</dbReference>
<reference evidence="2" key="1">
    <citation type="journal article" date="2023" name="IMA Fungus">
        <title>Comparative genomic study of the Penicillium genus elucidates a diverse pangenome and 15 lateral gene transfer events.</title>
        <authorList>
            <person name="Petersen C."/>
            <person name="Sorensen T."/>
            <person name="Nielsen M.R."/>
            <person name="Sondergaard T.E."/>
            <person name="Sorensen J.L."/>
            <person name="Fitzpatrick D.A."/>
            <person name="Frisvad J.C."/>
            <person name="Nielsen K.L."/>
        </authorList>
    </citation>
    <scope>NUCLEOTIDE SEQUENCE</scope>
    <source>
        <strain evidence="2">IBT 12815</strain>
    </source>
</reference>
<accession>A0AAD6E8Y6</accession>
<dbReference type="Proteomes" id="UP001213799">
    <property type="component" value="Unassembled WGS sequence"/>
</dbReference>
<keyword evidence="1" id="KW-0812">Transmembrane</keyword>
<evidence type="ECO:0000256" key="1">
    <source>
        <dbReference type="SAM" id="Phobius"/>
    </source>
</evidence>
<feature type="transmembrane region" description="Helical" evidence="1">
    <location>
        <begin position="135"/>
        <end position="161"/>
    </location>
</feature>
<evidence type="ECO:0000313" key="3">
    <source>
        <dbReference type="Proteomes" id="UP001213799"/>
    </source>
</evidence>
<keyword evidence="3" id="KW-1185">Reference proteome</keyword>
<feature type="transmembrane region" description="Helical" evidence="1">
    <location>
        <begin position="501"/>
        <end position="522"/>
    </location>
</feature>
<feature type="transmembrane region" description="Helical" evidence="1">
    <location>
        <begin position="660"/>
        <end position="683"/>
    </location>
</feature>
<feature type="transmembrane region" description="Helical" evidence="1">
    <location>
        <begin position="20"/>
        <end position="45"/>
    </location>
</feature>
<feature type="transmembrane region" description="Helical" evidence="1">
    <location>
        <begin position="617"/>
        <end position="640"/>
    </location>
</feature>
<dbReference type="PANTHER" id="PTHR37544">
    <property type="entry name" value="SPRAY-RELATED"/>
    <property type="match status" value="1"/>
</dbReference>
<comment type="caution">
    <text evidence="2">The sequence shown here is derived from an EMBL/GenBank/DDBJ whole genome shotgun (WGS) entry which is preliminary data.</text>
</comment>
<feature type="transmembrane region" description="Helical" evidence="1">
    <location>
        <begin position="1068"/>
        <end position="1097"/>
    </location>
</feature>
<feature type="transmembrane region" description="Helical" evidence="1">
    <location>
        <begin position="728"/>
        <end position="751"/>
    </location>
</feature>
<feature type="transmembrane region" description="Helical" evidence="1">
    <location>
        <begin position="66"/>
        <end position="89"/>
    </location>
</feature>
<dbReference type="RefSeq" id="XP_056754058.1">
    <property type="nucleotide sequence ID" value="XM_056898273.1"/>
</dbReference>
<protein>
    <submittedName>
        <fullName evidence="2">Uncharacterized protein</fullName>
    </submittedName>
</protein>
<feature type="transmembrane region" description="Helical" evidence="1">
    <location>
        <begin position="109"/>
        <end position="128"/>
    </location>
</feature>
<reference evidence="2" key="2">
    <citation type="submission" date="2023-01" db="EMBL/GenBank/DDBJ databases">
        <authorList>
            <person name="Petersen C."/>
        </authorList>
    </citation>
    <scope>NUCLEOTIDE SEQUENCE</scope>
    <source>
        <strain evidence="2">IBT 12815</strain>
    </source>
</reference>
<dbReference type="PANTHER" id="PTHR37544:SF3">
    <property type="entry name" value="SPRAY"/>
    <property type="match status" value="1"/>
</dbReference>
<dbReference type="AlphaFoldDB" id="A0AAD6E8Y6"/>
<name>A0AAD6E8Y6_9EURO</name>
<sequence>MEPQESEERNATLDRPWMPWTLRIPFLCSLAGFFLLFAIALEILRQVSERNHGLVIYKTIDEIPKVISGAYIYVPVSMSVLAVTLWQFFVGDALRLEPYFQLARLEGAPATVLFTNYNFSFGVMASVAAARNRHWLIFVISTLSIIFRIFLPSLLSGLVVLTETSVVQSRDVSSWPKLLDQDTQKKWFAAETIRYANTSAMSTTDEFFLSRSSDYATATVSMPLDENETSVLSTHQTVYWSELVCQNVSPKNITWVQQTTTNKETDHDSRNLTQWRATQIKFAAGEKDHPCTINFALNTTTPGQSGPLQLQYWEPLRAQSRLGEDSAFQTSHCESHALLGLLIDINDNHEDATKHSSNATAFVCNAIYRSAEAGLKFDVNASITEATVDFSSQRDLREAEFFHPGFYDLLYRKSRWPLSSRSQTQNDMMESPAKLAPAGLVANLDQEKWIDFLEYQNEIIGFWNNQFIIYLNKFFDANDPISMKASQVTVVVALDVLSKPAIMSEALLFAAATLLFLLAVVYSRRANFLQSDPGSIAAQCAIISKLFTTDNPLTQSSEKFSHATSRQLLRWARNFRCEWADSSGSKRINIVPLSPSMSNRVLELPVARRRTDPRPHFVILPLFLVECTLLTGTLVMYGFALSDLSLKDINNAQSNKQFVLMVFLLCGPTFISSLVSSLLASLVRHLAIIETWGRLQQGMAGIRQSLAKNYGSLLPISILFHNLCQGPLLLTAASILCTLGLVLTIVSGGMFEQQMKLYSQPATGLNAEYNGTMLDSPTADLQFDGVGLMMMSMNRGTPILPWQDATHSFLPLANTNLEANQDSNVNYAAVTVGIGASLRCHQVSFDQSSIENGSGKKSWNYTSPSGLACAVEAPNRAKSGLIKRSISYLEPIDVSAAKTGCQSTVFVLARWETMESSPINSQNSVALSCEPSIGADEFEVAFDQKGIILSSKPTTASAMHGGHTAHNLSLSTVTHFNRAILSTIGSYSPLENASFSHYDWPGMMTVHTYDGLYPSSQLSFHPSSLISATQSTYQQIFSAYLTFNRDLYFERYAESAAPSVEGTALTSLWGLFPSAVSIIIALVLLSLDILIVVFVFATRSSYFRAPRIPASLGSLIPWVAGSEMMADLRAMPLIGKYGSQGAWEQQDDRFYRFGLSPDLNGHKRWLLDYQHSGLQEVGSELTQVPIHDQSSSGQIVGSEAIASPNNSPWSFSGIIQRTVKSARWWAKRSPLPP</sequence>
<keyword evidence="1" id="KW-1133">Transmembrane helix</keyword>
<dbReference type="InterPro" id="IPR021840">
    <property type="entry name" value="DUF3433"/>
</dbReference>
<dbReference type="Pfam" id="PF11915">
    <property type="entry name" value="DUF3433"/>
    <property type="match status" value="2"/>
</dbReference>